<feature type="compositionally biased region" description="Basic residues" evidence="6">
    <location>
        <begin position="12"/>
        <end position="25"/>
    </location>
</feature>
<dbReference type="EMBL" id="CAEZUP010000013">
    <property type="protein sequence ID" value="CAB4602179.1"/>
    <property type="molecule type" value="Genomic_DNA"/>
</dbReference>
<dbReference type="InterPro" id="IPR005484">
    <property type="entry name" value="Ribosomal_uL18_bac/plant/anim"/>
</dbReference>
<dbReference type="FunFam" id="3.30.420.100:FF:000001">
    <property type="entry name" value="50S ribosomal protein L18"/>
    <property type="match status" value="1"/>
</dbReference>
<organism evidence="7">
    <name type="scientific">freshwater metagenome</name>
    <dbReference type="NCBI Taxonomy" id="449393"/>
    <lineage>
        <taxon>unclassified sequences</taxon>
        <taxon>metagenomes</taxon>
        <taxon>ecological metagenomes</taxon>
    </lineage>
</organism>
<sequence length="122" mass="13144">MSDNSAKQKRDARLRRHRRVRKHVRGNVGRPRLAVFRSNRHISAQVIDDVTGRTLVAASSHETGVAESGTSNVSAATAVGRLLADRAKAAGIDKVVFDRGGFLYHGRVAAVADAAREAGLEF</sequence>
<dbReference type="Pfam" id="PF00861">
    <property type="entry name" value="Ribosomal_L18p"/>
    <property type="match status" value="1"/>
</dbReference>
<evidence type="ECO:0000256" key="6">
    <source>
        <dbReference type="SAM" id="MobiDB-lite"/>
    </source>
</evidence>
<dbReference type="InterPro" id="IPR004389">
    <property type="entry name" value="Ribosomal_uL18_bac-type"/>
</dbReference>
<dbReference type="HAMAP" id="MF_01337_B">
    <property type="entry name" value="Ribosomal_uL18_B"/>
    <property type="match status" value="1"/>
</dbReference>
<dbReference type="PANTHER" id="PTHR12899:SF3">
    <property type="entry name" value="LARGE RIBOSOMAL SUBUNIT PROTEIN UL18M"/>
    <property type="match status" value="1"/>
</dbReference>
<dbReference type="GO" id="GO:0006412">
    <property type="term" value="P:translation"/>
    <property type="evidence" value="ECO:0007669"/>
    <property type="project" value="InterPro"/>
</dbReference>
<keyword evidence="2" id="KW-0699">rRNA-binding</keyword>
<evidence type="ECO:0000256" key="2">
    <source>
        <dbReference type="ARBA" id="ARBA00022730"/>
    </source>
</evidence>
<dbReference type="SUPFAM" id="SSF53137">
    <property type="entry name" value="Translational machinery components"/>
    <property type="match status" value="1"/>
</dbReference>
<dbReference type="InterPro" id="IPR057268">
    <property type="entry name" value="Ribosomal_L18"/>
</dbReference>
<evidence type="ECO:0000256" key="3">
    <source>
        <dbReference type="ARBA" id="ARBA00022884"/>
    </source>
</evidence>
<gene>
    <name evidence="7" type="ORF">UFOPK1835_00493</name>
</gene>
<accession>A0A6J6GQR0</accession>
<evidence type="ECO:0000256" key="4">
    <source>
        <dbReference type="ARBA" id="ARBA00022980"/>
    </source>
</evidence>
<dbReference type="GO" id="GO:0003735">
    <property type="term" value="F:structural constituent of ribosome"/>
    <property type="evidence" value="ECO:0007669"/>
    <property type="project" value="InterPro"/>
</dbReference>
<name>A0A6J6GQR0_9ZZZZ</name>
<dbReference type="PANTHER" id="PTHR12899">
    <property type="entry name" value="39S RIBOSOMAL PROTEIN L18, MITOCHONDRIAL"/>
    <property type="match status" value="1"/>
</dbReference>
<dbReference type="AlphaFoldDB" id="A0A6J6GQR0"/>
<dbReference type="NCBIfam" id="TIGR00060">
    <property type="entry name" value="L18_bact"/>
    <property type="match status" value="1"/>
</dbReference>
<proteinExistence type="inferred from homology"/>
<keyword evidence="5" id="KW-0687">Ribonucleoprotein</keyword>
<evidence type="ECO:0000256" key="5">
    <source>
        <dbReference type="ARBA" id="ARBA00023274"/>
    </source>
</evidence>
<evidence type="ECO:0000313" key="7">
    <source>
        <dbReference type="EMBL" id="CAB4602179.1"/>
    </source>
</evidence>
<dbReference type="GO" id="GO:0008097">
    <property type="term" value="F:5S rRNA binding"/>
    <property type="evidence" value="ECO:0007669"/>
    <property type="project" value="TreeGrafter"/>
</dbReference>
<evidence type="ECO:0000256" key="1">
    <source>
        <dbReference type="ARBA" id="ARBA00007116"/>
    </source>
</evidence>
<protein>
    <submittedName>
        <fullName evidence="7">Unannotated protein</fullName>
    </submittedName>
</protein>
<comment type="similarity">
    <text evidence="1">Belongs to the universal ribosomal protein uL18 family.</text>
</comment>
<dbReference type="GO" id="GO:0022625">
    <property type="term" value="C:cytosolic large ribosomal subunit"/>
    <property type="evidence" value="ECO:0007669"/>
    <property type="project" value="TreeGrafter"/>
</dbReference>
<feature type="compositionally biased region" description="Basic and acidic residues" evidence="6">
    <location>
        <begin position="1"/>
        <end position="11"/>
    </location>
</feature>
<reference evidence="7" key="1">
    <citation type="submission" date="2020-05" db="EMBL/GenBank/DDBJ databases">
        <authorList>
            <person name="Chiriac C."/>
            <person name="Salcher M."/>
            <person name="Ghai R."/>
            <person name="Kavagutti S V."/>
        </authorList>
    </citation>
    <scope>NUCLEOTIDE SEQUENCE</scope>
</reference>
<keyword evidence="4" id="KW-0689">Ribosomal protein</keyword>
<dbReference type="CDD" id="cd00432">
    <property type="entry name" value="Ribosomal_L18_L5e"/>
    <property type="match status" value="1"/>
</dbReference>
<feature type="region of interest" description="Disordered" evidence="6">
    <location>
        <begin position="1"/>
        <end position="27"/>
    </location>
</feature>
<dbReference type="Gene3D" id="3.30.420.100">
    <property type="match status" value="1"/>
</dbReference>
<keyword evidence="3" id="KW-0694">RNA-binding</keyword>